<dbReference type="PANTHER" id="PTHR12526:SF630">
    <property type="entry name" value="GLYCOSYLTRANSFERASE"/>
    <property type="match status" value="1"/>
</dbReference>
<keyword evidence="2" id="KW-1185">Reference proteome</keyword>
<dbReference type="PANTHER" id="PTHR12526">
    <property type="entry name" value="GLYCOSYLTRANSFERASE"/>
    <property type="match status" value="1"/>
</dbReference>
<accession>H1DFA1</accession>
<dbReference type="eggNOG" id="COG0438">
    <property type="taxonomic scope" value="Bacteria"/>
</dbReference>
<dbReference type="EMBL" id="ADMC01000014">
    <property type="protein sequence ID" value="EHP49419.1"/>
    <property type="molecule type" value="Genomic_DNA"/>
</dbReference>
<reference evidence="1 2" key="1">
    <citation type="submission" date="2012-01" db="EMBL/GenBank/DDBJ databases">
        <title>The Genome Sequence of Odoribacter laneus YIT 12061.</title>
        <authorList>
            <consortium name="The Broad Institute Genome Sequencing Platform"/>
            <person name="Earl A."/>
            <person name="Ward D."/>
            <person name="Feldgarden M."/>
            <person name="Gevers D."/>
            <person name="Morotomi M."/>
            <person name="Young S.K."/>
            <person name="Zeng Q."/>
            <person name="Gargeya S."/>
            <person name="Fitzgerald M."/>
            <person name="Haas B."/>
            <person name="Abouelleil A."/>
            <person name="Alvarado L."/>
            <person name="Arachchi H.M."/>
            <person name="Berlin A."/>
            <person name="Chapman S.B."/>
            <person name="Gearin G."/>
            <person name="Goldberg J."/>
            <person name="Griggs A."/>
            <person name="Gujja S."/>
            <person name="Hansen M."/>
            <person name="Heiman D."/>
            <person name="Howarth C."/>
            <person name="Larimer J."/>
            <person name="Lui A."/>
            <person name="MacDonald P.J.P."/>
            <person name="McCowen C."/>
            <person name="Montmayeur A."/>
            <person name="Murphy C."/>
            <person name="Neiman D."/>
            <person name="Pearson M."/>
            <person name="Priest M."/>
            <person name="Roberts A."/>
            <person name="Saif S."/>
            <person name="Shea T."/>
            <person name="Sisk P."/>
            <person name="Stolte C."/>
            <person name="Sykes S."/>
            <person name="Wortman J."/>
            <person name="Nusbaum C."/>
            <person name="Birren B."/>
        </authorList>
    </citation>
    <scope>NUCLEOTIDE SEQUENCE [LARGE SCALE GENOMIC DNA]</scope>
    <source>
        <strain evidence="1 2">YIT 12061</strain>
    </source>
</reference>
<comment type="caution">
    <text evidence="1">The sequence shown here is derived from an EMBL/GenBank/DDBJ whole genome shotgun (WGS) entry which is preliminary data.</text>
</comment>
<proteinExistence type="predicted"/>
<dbReference type="AlphaFoldDB" id="H1DFA1"/>
<dbReference type="Pfam" id="PF13692">
    <property type="entry name" value="Glyco_trans_1_4"/>
    <property type="match status" value="1"/>
</dbReference>
<dbReference type="RefSeq" id="WP_009136085.1">
    <property type="nucleotide sequence ID" value="NZ_JH594596.1"/>
</dbReference>
<organism evidence="1 2">
    <name type="scientific">Odoribacter laneus YIT 12061</name>
    <dbReference type="NCBI Taxonomy" id="742817"/>
    <lineage>
        <taxon>Bacteria</taxon>
        <taxon>Pseudomonadati</taxon>
        <taxon>Bacteroidota</taxon>
        <taxon>Bacteroidia</taxon>
        <taxon>Bacteroidales</taxon>
        <taxon>Odoribacteraceae</taxon>
        <taxon>Odoribacter</taxon>
    </lineage>
</organism>
<dbReference type="SUPFAM" id="SSF53756">
    <property type="entry name" value="UDP-Glycosyltransferase/glycogen phosphorylase"/>
    <property type="match status" value="1"/>
</dbReference>
<dbReference type="HOGENOM" id="CLU_009583_42_0_10"/>
<gene>
    <name evidence="1" type="ORF">HMPREF9449_00937</name>
</gene>
<name>H1DFA1_9BACT</name>
<dbReference type="STRING" id="742817.HMPREF9449_00937"/>
<dbReference type="PATRIC" id="fig|742817.3.peg.995"/>
<dbReference type="GeneID" id="98068533"/>
<dbReference type="Proteomes" id="UP000004892">
    <property type="component" value="Unassembled WGS sequence"/>
</dbReference>
<dbReference type="CDD" id="cd03801">
    <property type="entry name" value="GT4_PimA-like"/>
    <property type="match status" value="1"/>
</dbReference>
<protein>
    <recommendedName>
        <fullName evidence="3">Glycosyl transferase family 1 domain-containing protein</fullName>
    </recommendedName>
</protein>
<dbReference type="Gene3D" id="3.40.50.2000">
    <property type="entry name" value="Glycogen Phosphorylase B"/>
    <property type="match status" value="2"/>
</dbReference>
<evidence type="ECO:0000313" key="1">
    <source>
        <dbReference type="EMBL" id="EHP49419.1"/>
    </source>
</evidence>
<evidence type="ECO:0008006" key="3">
    <source>
        <dbReference type="Google" id="ProtNLM"/>
    </source>
</evidence>
<sequence length="378" mass="42839">MAKFYFLNVSFLANTAASNRALAYLRGLSEQGINTHVIFFLTDKNRHRIEQKLDNIQIEYCWDSPFYINVKGIKLLFYIFYVIRFLLKLKKGDTVYLYNMADVLHFLVKIREVKVYLEKTEHPTAYPLGSNIYRPSVKTYLQDCKKVNGIITVSTSLRKYFVENGIPQDRVHIINMIVDSSRFDGIKKNPQVEPYIAYCGTASNSKDGVDDLIEAFAMVHQKFPYLKLYIMGQIPTIMEEFGNKKLAEDLNVSDAVVFTGVIAAEDMPQMLVNSVAVALARPNNVQAQNGFPGKLGEYLLSGAPTVVTAVGDIPLFLTNMKDSLIARPNDPKNFAQKLIWVMEHPTESIVIAARGKELVAKNFNYLIESQKLANIVKR</sequence>
<evidence type="ECO:0000313" key="2">
    <source>
        <dbReference type="Proteomes" id="UP000004892"/>
    </source>
</evidence>